<comment type="caution">
    <text evidence="3">The sequence shown here is derived from an EMBL/GenBank/DDBJ whole genome shotgun (WGS) entry which is preliminary data.</text>
</comment>
<evidence type="ECO:0000313" key="4">
    <source>
        <dbReference type="Proteomes" id="UP001140091"/>
    </source>
</evidence>
<feature type="non-terminal residue" evidence="3">
    <location>
        <position position="197"/>
    </location>
</feature>
<keyword evidence="4" id="KW-1185">Reference proteome</keyword>
<organism evidence="3 4">
    <name type="scientific">Candolleomyces eurysporus</name>
    <dbReference type="NCBI Taxonomy" id="2828524"/>
    <lineage>
        <taxon>Eukaryota</taxon>
        <taxon>Fungi</taxon>
        <taxon>Dikarya</taxon>
        <taxon>Basidiomycota</taxon>
        <taxon>Agaricomycotina</taxon>
        <taxon>Agaricomycetes</taxon>
        <taxon>Agaricomycetidae</taxon>
        <taxon>Agaricales</taxon>
        <taxon>Agaricineae</taxon>
        <taxon>Psathyrellaceae</taxon>
        <taxon>Candolleomyces</taxon>
    </lineage>
</organism>
<reference evidence="3" key="1">
    <citation type="submission" date="2022-06" db="EMBL/GenBank/DDBJ databases">
        <title>Genome Sequence of Candolleomyces eurysporus.</title>
        <authorList>
            <person name="Buettner E."/>
        </authorList>
    </citation>
    <scope>NUCLEOTIDE SEQUENCE</scope>
    <source>
        <strain evidence="3">VTCC 930004</strain>
    </source>
</reference>
<dbReference type="AlphaFoldDB" id="A0A9W8IT60"/>
<evidence type="ECO:0000313" key="3">
    <source>
        <dbReference type="EMBL" id="KAJ2922112.1"/>
    </source>
</evidence>
<name>A0A9W8IT60_9AGAR</name>
<feature type="transmembrane region" description="Helical" evidence="2">
    <location>
        <begin position="45"/>
        <end position="62"/>
    </location>
</feature>
<proteinExistence type="predicted"/>
<dbReference type="OrthoDB" id="3199651at2759"/>
<feature type="region of interest" description="Disordered" evidence="1">
    <location>
        <begin position="1"/>
        <end position="32"/>
    </location>
</feature>
<accession>A0A9W8IT60</accession>
<sequence length="197" mass="21198">MSQATSTRKRNSAQLTERDLPPPRRSKGIRNDVSLPLENTSLRRLIYILVTLTTLLGLFYTYRTIQYKKEVGGWWNLLLGRRPPHVAEGTWNSGSSSGGGSKHDVEDKINDLAAALGLPSHELASAIALAVHNYVPPASLSSIAAKETGSVVDVLVEGAESGEAEGVTVPQRSPKPTPGVVEEIVNGFETFVGLEEP</sequence>
<evidence type="ECO:0000256" key="2">
    <source>
        <dbReference type="SAM" id="Phobius"/>
    </source>
</evidence>
<protein>
    <submittedName>
        <fullName evidence="3">Uncharacterized protein</fullName>
    </submittedName>
</protein>
<keyword evidence="2" id="KW-0472">Membrane</keyword>
<gene>
    <name evidence="3" type="ORF">H1R20_g14994</name>
</gene>
<evidence type="ECO:0000256" key="1">
    <source>
        <dbReference type="SAM" id="MobiDB-lite"/>
    </source>
</evidence>
<keyword evidence="2" id="KW-0812">Transmembrane</keyword>
<keyword evidence="2" id="KW-1133">Transmembrane helix</keyword>
<dbReference type="Proteomes" id="UP001140091">
    <property type="component" value="Unassembled WGS sequence"/>
</dbReference>
<dbReference type="EMBL" id="JANBPK010001514">
    <property type="protein sequence ID" value="KAJ2922112.1"/>
    <property type="molecule type" value="Genomic_DNA"/>
</dbReference>